<evidence type="ECO:0000256" key="2">
    <source>
        <dbReference type="ARBA" id="ARBA00011233"/>
    </source>
</evidence>
<feature type="signal peptide" evidence="12">
    <location>
        <begin position="1"/>
        <end position="19"/>
    </location>
</feature>
<dbReference type="RefSeq" id="WP_013722767.1">
    <property type="nucleotide sequence ID" value="NC_015422.1"/>
</dbReference>
<proteinExistence type="predicted"/>
<evidence type="ECO:0000256" key="3">
    <source>
        <dbReference type="ARBA" id="ARBA00022448"/>
    </source>
</evidence>
<protein>
    <submittedName>
        <fullName evidence="14">Putative porin transmembrane protein</fullName>
    </submittedName>
</protein>
<sequence length="357" mass="36686">MKKIALSSALLAISGLASAQSSVTLFGIIDAALQRGSGSVADRTQLGSGANSSSRLGFRGVEDLGGGMSASFWLEAAVLVDTGAGGPTSTNNQPSGTPATLGGTQGLTFARRSTVSLTSSLGELRLGRDYSAHYYRYIYDPFGNNGVGASQTFLGAPTTGINRVSNQIAYHLPSNLGGIYGLVEYHLGENASNAGATKNDGNGGGVRLGWNGGPFDVSLTQARTSYASTATLGDITSTTIGARYDFSVFSVMGQYVRDKVDTAAAFTGRGGNIAGVWRVGAGEVKAMWSQYGTTAAAQPETKKLSLGYVHNLSKRTAIYGSYARVRNSGGATVALNGSITGANQSSSGVDLGIRHAF</sequence>
<dbReference type="GO" id="GO:0009279">
    <property type="term" value="C:cell outer membrane"/>
    <property type="evidence" value="ECO:0007669"/>
    <property type="project" value="UniProtKB-SubCell"/>
</dbReference>
<keyword evidence="10" id="KW-0998">Cell outer membrane</keyword>
<dbReference type="STRING" id="596154.Alide2_3531"/>
<dbReference type="OrthoDB" id="6975458at2"/>
<feature type="region of interest" description="Disordered" evidence="11">
    <location>
        <begin position="84"/>
        <end position="104"/>
    </location>
</feature>
<feature type="compositionally biased region" description="Polar residues" evidence="11">
    <location>
        <begin position="87"/>
        <end position="98"/>
    </location>
</feature>
<evidence type="ECO:0000256" key="8">
    <source>
        <dbReference type="ARBA" id="ARBA00023114"/>
    </source>
</evidence>
<keyword evidence="6 12" id="KW-0732">Signal</keyword>
<dbReference type="GO" id="GO:0006811">
    <property type="term" value="P:monoatomic ion transport"/>
    <property type="evidence" value="ECO:0007669"/>
    <property type="project" value="UniProtKB-KW"/>
</dbReference>
<keyword evidence="15" id="KW-1185">Reference proteome</keyword>
<dbReference type="Gene3D" id="2.40.160.10">
    <property type="entry name" value="Porin"/>
    <property type="match status" value="1"/>
</dbReference>
<evidence type="ECO:0000313" key="14">
    <source>
        <dbReference type="EMBL" id="AEB85858.1"/>
    </source>
</evidence>
<feature type="chain" id="PRO_5003309982" evidence="12">
    <location>
        <begin position="20"/>
        <end position="357"/>
    </location>
</feature>
<dbReference type="InterPro" id="IPR033900">
    <property type="entry name" value="Gram_neg_porin_domain"/>
</dbReference>
<dbReference type="eggNOG" id="COG3203">
    <property type="taxonomic scope" value="Bacteria"/>
</dbReference>
<evidence type="ECO:0000259" key="13">
    <source>
        <dbReference type="Pfam" id="PF13609"/>
    </source>
</evidence>
<organism evidence="14 15">
    <name type="scientific">Alicycliphilus denitrificans (strain DSM 14773 / CIP 107495 / K601)</name>
    <dbReference type="NCBI Taxonomy" id="596154"/>
    <lineage>
        <taxon>Bacteria</taxon>
        <taxon>Pseudomonadati</taxon>
        <taxon>Pseudomonadota</taxon>
        <taxon>Betaproteobacteria</taxon>
        <taxon>Burkholderiales</taxon>
        <taxon>Comamonadaceae</taxon>
        <taxon>Alicycliphilus</taxon>
    </lineage>
</organism>
<evidence type="ECO:0000256" key="4">
    <source>
        <dbReference type="ARBA" id="ARBA00022452"/>
    </source>
</evidence>
<dbReference type="EMBL" id="CP002657">
    <property type="protein sequence ID" value="AEB85858.1"/>
    <property type="molecule type" value="Genomic_DNA"/>
</dbReference>
<evidence type="ECO:0000256" key="10">
    <source>
        <dbReference type="ARBA" id="ARBA00023237"/>
    </source>
</evidence>
<dbReference type="KEGG" id="adk:Alide2_3531"/>
<evidence type="ECO:0000256" key="7">
    <source>
        <dbReference type="ARBA" id="ARBA00023065"/>
    </source>
</evidence>
<evidence type="ECO:0000256" key="6">
    <source>
        <dbReference type="ARBA" id="ARBA00022729"/>
    </source>
</evidence>
<dbReference type="GO" id="GO:0015288">
    <property type="term" value="F:porin activity"/>
    <property type="evidence" value="ECO:0007669"/>
    <property type="project" value="UniProtKB-KW"/>
</dbReference>
<gene>
    <name evidence="14" type="ordered locus">Alide2_3531</name>
</gene>
<evidence type="ECO:0000256" key="5">
    <source>
        <dbReference type="ARBA" id="ARBA00022692"/>
    </source>
</evidence>
<feature type="domain" description="Porin" evidence="13">
    <location>
        <begin position="8"/>
        <end position="329"/>
    </location>
</feature>
<evidence type="ECO:0000256" key="9">
    <source>
        <dbReference type="ARBA" id="ARBA00023136"/>
    </source>
</evidence>
<evidence type="ECO:0000313" key="15">
    <source>
        <dbReference type="Proteomes" id="UP000007938"/>
    </source>
</evidence>
<name>F4GBL3_ALIDK</name>
<dbReference type="CDD" id="cd00342">
    <property type="entry name" value="gram_neg_porins"/>
    <property type="match status" value="1"/>
</dbReference>
<keyword evidence="8" id="KW-0626">Porin</keyword>
<dbReference type="Proteomes" id="UP000007938">
    <property type="component" value="Chromosome"/>
</dbReference>
<dbReference type="HOGENOM" id="CLU_038238_1_1_4"/>
<keyword evidence="7" id="KW-0406">Ion transport</keyword>
<dbReference type="PANTHER" id="PTHR34501">
    <property type="entry name" value="PROTEIN YDDL-RELATED"/>
    <property type="match status" value="1"/>
</dbReference>
<reference evidence="14 15" key="2">
    <citation type="submission" date="2011-04" db="EMBL/GenBank/DDBJ databases">
        <title>Complete sequence of chromosome of Alicycliphilus denitrificans K601.</title>
        <authorList>
            <consortium name="US DOE Joint Genome Institute"/>
            <person name="Lucas S."/>
            <person name="Han J."/>
            <person name="Lapidus A."/>
            <person name="Cheng J.-F."/>
            <person name="Goodwin L."/>
            <person name="Pitluck S."/>
            <person name="Peters L."/>
            <person name="Zeytun A."/>
            <person name="Detter J.C."/>
            <person name="Han C."/>
            <person name="Tapia R."/>
            <person name="Land M."/>
            <person name="Hauser L."/>
            <person name="Kyrpides N."/>
            <person name="Ivanova N."/>
            <person name="Mikhailova N."/>
            <person name="Pagani I."/>
            <person name="Oosterkamp M."/>
            <person name="Pieper D."/>
            <person name="van Berkel W."/>
            <person name="Langenhoff A."/>
            <person name="Smidt H."/>
            <person name="Stams A."/>
            <person name="Woyke T."/>
        </authorList>
    </citation>
    <scope>NUCLEOTIDE SEQUENCE [LARGE SCALE GENOMIC DNA]</scope>
    <source>
        <strain evidence="15">DSM 14773 / CIP 107495 / K601</strain>
    </source>
</reference>
<dbReference type="GO" id="GO:0046930">
    <property type="term" value="C:pore complex"/>
    <property type="evidence" value="ECO:0007669"/>
    <property type="project" value="UniProtKB-KW"/>
</dbReference>
<keyword evidence="5 14" id="KW-0812">Transmembrane</keyword>
<keyword evidence="9" id="KW-0472">Membrane</keyword>
<dbReference type="PANTHER" id="PTHR34501:SF9">
    <property type="entry name" value="MAJOR OUTER MEMBRANE PROTEIN P.IA"/>
    <property type="match status" value="1"/>
</dbReference>
<evidence type="ECO:0000256" key="12">
    <source>
        <dbReference type="SAM" id="SignalP"/>
    </source>
</evidence>
<dbReference type="InterPro" id="IPR050298">
    <property type="entry name" value="Gram-neg_bact_OMP"/>
</dbReference>
<dbReference type="AlphaFoldDB" id="F4GBL3"/>
<keyword evidence="3" id="KW-0813">Transport</keyword>
<keyword evidence="4" id="KW-1134">Transmembrane beta strand</keyword>
<evidence type="ECO:0000256" key="1">
    <source>
        <dbReference type="ARBA" id="ARBA00004571"/>
    </source>
</evidence>
<dbReference type="InterPro" id="IPR023614">
    <property type="entry name" value="Porin_dom_sf"/>
</dbReference>
<reference evidence="14 15" key="1">
    <citation type="journal article" date="2011" name="J. Bacteriol.">
        <title>Genome Sequences of Alicycliphilus denitrificans Strains BC and K601T.</title>
        <authorList>
            <person name="Oosterkamp M.J."/>
            <person name="Veuskens T."/>
            <person name="Plugge C.M."/>
            <person name="Langenhoff A.A."/>
            <person name="Gerritse J."/>
            <person name="van Berkel W.J."/>
            <person name="Pieper D.H."/>
            <person name="Junca H."/>
            <person name="Goodwin L.A."/>
            <person name="Daligault H.E."/>
            <person name="Bruce D.C."/>
            <person name="Detter J.C."/>
            <person name="Tapia R."/>
            <person name="Han C.S."/>
            <person name="Land M.L."/>
            <person name="Hauser L.J."/>
            <person name="Smidt H."/>
            <person name="Stams A.J."/>
        </authorList>
    </citation>
    <scope>NUCLEOTIDE SEQUENCE [LARGE SCALE GENOMIC DNA]</scope>
    <source>
        <strain evidence="15">DSM 14773 / CIP 107495 / K601</strain>
    </source>
</reference>
<dbReference type="Pfam" id="PF13609">
    <property type="entry name" value="Porin_4"/>
    <property type="match status" value="1"/>
</dbReference>
<comment type="subunit">
    <text evidence="2">Homotrimer.</text>
</comment>
<comment type="subcellular location">
    <subcellularLocation>
        <location evidence="1">Cell outer membrane</location>
        <topology evidence="1">Multi-pass membrane protein</topology>
    </subcellularLocation>
</comment>
<evidence type="ECO:0000256" key="11">
    <source>
        <dbReference type="SAM" id="MobiDB-lite"/>
    </source>
</evidence>
<accession>F4GBL3</accession>
<dbReference type="SUPFAM" id="SSF56935">
    <property type="entry name" value="Porins"/>
    <property type="match status" value="1"/>
</dbReference>